<dbReference type="GO" id="GO:0042151">
    <property type="term" value="C:nematocyst"/>
    <property type="evidence" value="ECO:0007669"/>
    <property type="project" value="InterPro"/>
</dbReference>
<evidence type="ECO:0000256" key="7">
    <source>
        <dbReference type="SAM" id="MobiDB-lite"/>
    </source>
</evidence>
<comment type="similarity">
    <text evidence="2">Belongs to the sea anemone type 3 (BDS) potassium channel toxin family.</text>
</comment>
<dbReference type="AlphaFoldDB" id="A0A4Y5RXX4"/>
<name>A0A4Y5RXX4_9CNID</name>
<dbReference type="InterPro" id="IPR023355">
    <property type="entry name" value="Myo_ane_neurotoxin_sf"/>
</dbReference>
<evidence type="ECO:0000256" key="1">
    <source>
        <dbReference type="ARBA" id="ARBA00004613"/>
    </source>
</evidence>
<sequence length="67" mass="7394">MYGRTSCDTTSGLEDSPGLERRGIRCKCDGMVGVWWMLKSMCPIRPYGGGYADMCKYVAGVCCVEKN</sequence>
<organism evidence="8">
    <name type="scientific">Edwardsia elegans</name>
    <dbReference type="NCBI Taxonomy" id="132404"/>
    <lineage>
        <taxon>Eukaryota</taxon>
        <taxon>Metazoa</taxon>
        <taxon>Cnidaria</taxon>
        <taxon>Anthozoa</taxon>
        <taxon>Hexacorallia</taxon>
        <taxon>Actiniaria</taxon>
        <taxon>Edwardsiidae</taxon>
        <taxon>Edwardsia</taxon>
    </lineage>
</organism>
<evidence type="ECO:0000256" key="2">
    <source>
        <dbReference type="ARBA" id="ARBA00007488"/>
    </source>
</evidence>
<dbReference type="EMBL" id="MK912033">
    <property type="protein sequence ID" value="QDA01862.1"/>
    <property type="molecule type" value="mRNA"/>
</dbReference>
<evidence type="ECO:0000256" key="4">
    <source>
        <dbReference type="ARBA" id="ARBA00022656"/>
    </source>
</evidence>
<evidence type="ECO:0000256" key="5">
    <source>
        <dbReference type="ARBA" id="ARBA00022729"/>
    </source>
</evidence>
<reference evidence="8" key="1">
    <citation type="journal article" date="2019" name="Mol. Biol. Evol.">
        <title>The birth and death of toxins with distinct functions: a case study in the sea anemone Nematostella.</title>
        <authorList>
            <person name="Sachkova M.Y."/>
            <person name="Singer S.A."/>
            <person name="Macrander J."/>
            <person name="Reitzel A.M."/>
            <person name="Peigneur S."/>
            <person name="Tytgat J."/>
            <person name="Moran Y."/>
        </authorList>
    </citation>
    <scope>NUCLEOTIDE SEQUENCE</scope>
    <source>
        <strain evidence="8">Eel_8224</strain>
    </source>
</reference>
<feature type="compositionally biased region" description="Polar residues" evidence="7">
    <location>
        <begin position="1"/>
        <end position="13"/>
    </location>
</feature>
<keyword evidence="6" id="KW-1015">Disulfide bond</keyword>
<comment type="subcellular location">
    <subcellularLocation>
        <location evidence="1">Secreted</location>
    </subcellularLocation>
</comment>
<evidence type="ECO:0000313" key="8">
    <source>
        <dbReference type="EMBL" id="QDA01862.1"/>
    </source>
</evidence>
<keyword evidence="4" id="KW-0800">Toxin</keyword>
<keyword evidence="3" id="KW-0964">Secreted</keyword>
<dbReference type="GO" id="GO:0008200">
    <property type="term" value="F:ion channel inhibitor activity"/>
    <property type="evidence" value="ECO:0007669"/>
    <property type="project" value="InterPro"/>
</dbReference>
<dbReference type="Gene3D" id="2.20.20.10">
    <property type="entry name" value="Anthopleurin-A"/>
    <property type="match status" value="1"/>
</dbReference>
<evidence type="ECO:0000256" key="3">
    <source>
        <dbReference type="ARBA" id="ARBA00022525"/>
    </source>
</evidence>
<dbReference type="GO" id="GO:0005576">
    <property type="term" value="C:extracellular region"/>
    <property type="evidence" value="ECO:0007669"/>
    <property type="project" value="UniProtKB-SubCell"/>
</dbReference>
<keyword evidence="5" id="KW-0732">Signal</keyword>
<accession>A0A4Y5RXX4</accession>
<feature type="region of interest" description="Disordered" evidence="7">
    <location>
        <begin position="1"/>
        <end position="20"/>
    </location>
</feature>
<protein>
    <submittedName>
        <fullName evidence="8">Sodium ion channel toxin</fullName>
    </submittedName>
</protein>
<proteinExistence type="evidence at transcript level"/>
<dbReference type="InterPro" id="IPR012414">
    <property type="entry name" value="BDS_K_chnl_tox"/>
</dbReference>
<dbReference type="GO" id="GO:0090729">
    <property type="term" value="F:toxin activity"/>
    <property type="evidence" value="ECO:0007669"/>
    <property type="project" value="UniProtKB-KW"/>
</dbReference>
<dbReference type="Pfam" id="PF07936">
    <property type="entry name" value="Defensin_4"/>
    <property type="match status" value="1"/>
</dbReference>
<evidence type="ECO:0000256" key="6">
    <source>
        <dbReference type="ARBA" id="ARBA00023157"/>
    </source>
</evidence>